<dbReference type="AlphaFoldDB" id="A0A5P1FHV0"/>
<dbReference type="EMBL" id="CM007383">
    <property type="protein sequence ID" value="ONK76221.1"/>
    <property type="molecule type" value="Genomic_DNA"/>
</dbReference>
<feature type="region of interest" description="Disordered" evidence="1">
    <location>
        <begin position="1"/>
        <end position="25"/>
    </location>
</feature>
<accession>A0A5P1FHV0</accession>
<reference evidence="3" key="1">
    <citation type="journal article" date="2017" name="Nat. Commun.">
        <title>The asparagus genome sheds light on the origin and evolution of a young Y chromosome.</title>
        <authorList>
            <person name="Harkess A."/>
            <person name="Zhou J."/>
            <person name="Xu C."/>
            <person name="Bowers J.E."/>
            <person name="Van der Hulst R."/>
            <person name="Ayyampalayam S."/>
            <person name="Mercati F."/>
            <person name="Riccardi P."/>
            <person name="McKain M.R."/>
            <person name="Kakrana A."/>
            <person name="Tang H."/>
            <person name="Ray J."/>
            <person name="Groenendijk J."/>
            <person name="Arikit S."/>
            <person name="Mathioni S.M."/>
            <person name="Nakano M."/>
            <person name="Shan H."/>
            <person name="Telgmann-Rauber A."/>
            <person name="Kanno A."/>
            <person name="Yue Z."/>
            <person name="Chen H."/>
            <person name="Li W."/>
            <person name="Chen Y."/>
            <person name="Xu X."/>
            <person name="Zhang Y."/>
            <person name="Luo S."/>
            <person name="Chen H."/>
            <person name="Gao J."/>
            <person name="Mao Z."/>
            <person name="Pires J.C."/>
            <person name="Luo M."/>
            <person name="Kudrna D."/>
            <person name="Wing R.A."/>
            <person name="Meyers B.C."/>
            <person name="Yi K."/>
            <person name="Kong H."/>
            <person name="Lavrijsen P."/>
            <person name="Sunseri F."/>
            <person name="Falavigna A."/>
            <person name="Ye Y."/>
            <person name="Leebens-Mack J.H."/>
            <person name="Chen G."/>
        </authorList>
    </citation>
    <scope>NUCLEOTIDE SEQUENCE [LARGE SCALE GENOMIC DNA]</scope>
    <source>
        <strain evidence="3">cv. DH0086</strain>
    </source>
</reference>
<gene>
    <name evidence="2" type="ORF">A4U43_C03F25270</name>
</gene>
<organism evidence="2 3">
    <name type="scientific">Asparagus officinalis</name>
    <name type="common">Garden asparagus</name>
    <dbReference type="NCBI Taxonomy" id="4686"/>
    <lineage>
        <taxon>Eukaryota</taxon>
        <taxon>Viridiplantae</taxon>
        <taxon>Streptophyta</taxon>
        <taxon>Embryophyta</taxon>
        <taxon>Tracheophyta</taxon>
        <taxon>Spermatophyta</taxon>
        <taxon>Magnoliopsida</taxon>
        <taxon>Liliopsida</taxon>
        <taxon>Asparagales</taxon>
        <taxon>Asparagaceae</taxon>
        <taxon>Asparagoideae</taxon>
        <taxon>Asparagus</taxon>
    </lineage>
</organism>
<proteinExistence type="predicted"/>
<feature type="compositionally biased region" description="Basic and acidic residues" evidence="1">
    <location>
        <begin position="12"/>
        <end position="25"/>
    </location>
</feature>
<keyword evidence="3" id="KW-1185">Reference proteome</keyword>
<evidence type="ECO:0000313" key="3">
    <source>
        <dbReference type="Proteomes" id="UP000243459"/>
    </source>
</evidence>
<evidence type="ECO:0000313" key="2">
    <source>
        <dbReference type="EMBL" id="ONK76221.1"/>
    </source>
</evidence>
<dbReference type="Proteomes" id="UP000243459">
    <property type="component" value="Chromosome 3"/>
</dbReference>
<evidence type="ECO:0000256" key="1">
    <source>
        <dbReference type="SAM" id="MobiDB-lite"/>
    </source>
</evidence>
<protein>
    <submittedName>
        <fullName evidence="2">Uncharacterized protein</fullName>
    </submittedName>
</protein>
<name>A0A5P1FHV0_ASPOF</name>
<sequence length="92" mass="9690">MKIGSGSGASLARDHASMLKQSKREHELGFAEERVGISRVKRGVRVESGTSVCRSREGGRPCCRRSSPIEGVVAVSGRTGDAMGCVSGEGRQ</sequence>
<dbReference type="Gramene" id="ONK76221">
    <property type="protein sequence ID" value="ONK76221"/>
    <property type="gene ID" value="A4U43_C03F25270"/>
</dbReference>